<evidence type="ECO:0000313" key="5">
    <source>
        <dbReference type="Proteomes" id="UP001595962"/>
    </source>
</evidence>
<dbReference type="PANTHER" id="PTHR33755:SF9">
    <property type="entry name" value="TOXIN PARE1"/>
    <property type="match status" value="1"/>
</dbReference>
<organism evidence="4 5">
    <name type="scientific">Rheinheimera marina</name>
    <dbReference type="NCBI Taxonomy" id="1774958"/>
    <lineage>
        <taxon>Bacteria</taxon>
        <taxon>Pseudomonadati</taxon>
        <taxon>Pseudomonadota</taxon>
        <taxon>Gammaproteobacteria</taxon>
        <taxon>Chromatiales</taxon>
        <taxon>Chromatiaceae</taxon>
        <taxon>Rheinheimera</taxon>
    </lineage>
</organism>
<dbReference type="Proteomes" id="UP001595962">
    <property type="component" value="Unassembled WGS sequence"/>
</dbReference>
<dbReference type="EMBL" id="JBHSGB010000002">
    <property type="protein sequence ID" value="MFC4653952.1"/>
    <property type="molecule type" value="Genomic_DNA"/>
</dbReference>
<sequence length="99" mass="11781">MAAYQLVLAPAAKADLKEIYPYGLRQWGQKQSESYLQQIKNQLWTITLQPLIGRERTELLANIRSLPVESHTLFYRIAFNRIEIIRVLHRRQDPRRHLK</sequence>
<dbReference type="InterPro" id="IPR051803">
    <property type="entry name" value="TA_system_RelE-like_toxin"/>
</dbReference>
<name>A0ABV9JHG4_9GAMM</name>
<dbReference type="InterPro" id="IPR035093">
    <property type="entry name" value="RelE/ParE_toxin_dom_sf"/>
</dbReference>
<protein>
    <recommendedName>
        <fullName evidence="3">Toxin</fullName>
    </recommendedName>
</protein>
<dbReference type="InterPro" id="IPR007712">
    <property type="entry name" value="RelE/ParE_toxin"/>
</dbReference>
<dbReference type="PIRSF" id="PIRSF029218">
    <property type="entry name" value="ParE"/>
    <property type="match status" value="1"/>
</dbReference>
<evidence type="ECO:0000256" key="1">
    <source>
        <dbReference type="ARBA" id="ARBA00006226"/>
    </source>
</evidence>
<gene>
    <name evidence="4" type="ORF">ACFO3I_02815</name>
</gene>
<dbReference type="RefSeq" id="WP_377331569.1">
    <property type="nucleotide sequence ID" value="NZ_JBHSGB010000002.1"/>
</dbReference>
<dbReference type="Pfam" id="PF05016">
    <property type="entry name" value="ParE_toxin"/>
    <property type="match status" value="1"/>
</dbReference>
<comment type="caution">
    <text evidence="4">The sequence shown here is derived from an EMBL/GenBank/DDBJ whole genome shotgun (WGS) entry which is preliminary data.</text>
</comment>
<evidence type="ECO:0000256" key="2">
    <source>
        <dbReference type="ARBA" id="ARBA00022649"/>
    </source>
</evidence>
<dbReference type="Gene3D" id="3.30.2310.20">
    <property type="entry name" value="RelE-like"/>
    <property type="match status" value="1"/>
</dbReference>
<dbReference type="PANTHER" id="PTHR33755">
    <property type="entry name" value="TOXIN PARE1-RELATED"/>
    <property type="match status" value="1"/>
</dbReference>
<dbReference type="InterPro" id="IPR028344">
    <property type="entry name" value="ParE1/4"/>
</dbReference>
<proteinExistence type="inferred from homology"/>
<accession>A0ABV9JHG4</accession>
<keyword evidence="2" id="KW-1277">Toxin-antitoxin system</keyword>
<comment type="similarity">
    <text evidence="1 3">Belongs to the RelE toxin family.</text>
</comment>
<keyword evidence="5" id="KW-1185">Reference proteome</keyword>
<evidence type="ECO:0000256" key="3">
    <source>
        <dbReference type="PIRNR" id="PIRNR029218"/>
    </source>
</evidence>
<evidence type="ECO:0000313" key="4">
    <source>
        <dbReference type="EMBL" id="MFC4653952.1"/>
    </source>
</evidence>
<reference evidence="5" key="1">
    <citation type="journal article" date="2019" name="Int. J. Syst. Evol. Microbiol.">
        <title>The Global Catalogue of Microorganisms (GCM) 10K type strain sequencing project: providing services to taxonomists for standard genome sequencing and annotation.</title>
        <authorList>
            <consortium name="The Broad Institute Genomics Platform"/>
            <consortium name="The Broad Institute Genome Sequencing Center for Infectious Disease"/>
            <person name="Wu L."/>
            <person name="Ma J."/>
        </authorList>
    </citation>
    <scope>NUCLEOTIDE SEQUENCE [LARGE SCALE GENOMIC DNA]</scope>
    <source>
        <strain evidence="5">DT28</strain>
    </source>
</reference>